<name>A0A2N1PL23_9BACT</name>
<dbReference type="SUPFAM" id="SSF51703">
    <property type="entry name" value="Cobalamin (vitamin B12)-dependent enzymes"/>
    <property type="match status" value="1"/>
</dbReference>
<gene>
    <name evidence="2" type="ORF">CVV64_16285</name>
</gene>
<protein>
    <submittedName>
        <fullName evidence="2">D-lysine 5,6-aminomutase subunit alpha</fullName>
    </submittedName>
</protein>
<evidence type="ECO:0000313" key="3">
    <source>
        <dbReference type="Proteomes" id="UP000233256"/>
    </source>
</evidence>
<dbReference type="Pfam" id="PF09043">
    <property type="entry name" value="Lys-AminoMut_A"/>
    <property type="match status" value="1"/>
</dbReference>
<accession>A0A2N1PL23</accession>
<reference evidence="2 3" key="1">
    <citation type="journal article" date="2017" name="ISME J.">
        <title>Potential for microbial H2 and metal transformations associated with novel bacteria and archaea in deep terrestrial subsurface sediments.</title>
        <authorList>
            <person name="Hernsdorf A.W."/>
            <person name="Amano Y."/>
            <person name="Miyakawa K."/>
            <person name="Ise K."/>
            <person name="Suzuki Y."/>
            <person name="Anantharaman K."/>
            <person name="Probst A."/>
            <person name="Burstein D."/>
            <person name="Thomas B.C."/>
            <person name="Banfield J.F."/>
        </authorList>
    </citation>
    <scope>NUCLEOTIDE SEQUENCE [LARGE SCALE GENOMIC DNA]</scope>
    <source>
        <strain evidence="2">HGW-Wallbacteria-1</strain>
    </source>
</reference>
<dbReference type="AlphaFoldDB" id="A0A2N1PL23"/>
<evidence type="ECO:0000313" key="2">
    <source>
        <dbReference type="EMBL" id="PKK88982.1"/>
    </source>
</evidence>
<organism evidence="2 3">
    <name type="scientific">Candidatus Wallbacteria bacterium HGW-Wallbacteria-1</name>
    <dbReference type="NCBI Taxonomy" id="2013854"/>
    <lineage>
        <taxon>Bacteria</taxon>
        <taxon>Candidatus Walliibacteriota</taxon>
    </lineage>
</organism>
<feature type="domain" description="D-Lysine 5,6-aminomutase alpha subunit" evidence="1">
    <location>
        <begin position="12"/>
        <end position="515"/>
    </location>
</feature>
<dbReference type="InterPro" id="IPR015130">
    <property type="entry name" value="Lys-AminoMut_A"/>
</dbReference>
<dbReference type="InterPro" id="IPR016176">
    <property type="entry name" value="Cbl-dep_enz_cat"/>
</dbReference>
<dbReference type="GO" id="GO:0003824">
    <property type="term" value="F:catalytic activity"/>
    <property type="evidence" value="ECO:0007669"/>
    <property type="project" value="InterPro"/>
</dbReference>
<dbReference type="InterPro" id="IPR037086">
    <property type="entry name" value="Lys-AminoMut_asu_sf"/>
</dbReference>
<dbReference type="EMBL" id="PGXC01000028">
    <property type="protein sequence ID" value="PKK88982.1"/>
    <property type="molecule type" value="Genomic_DNA"/>
</dbReference>
<evidence type="ECO:0000259" key="1">
    <source>
        <dbReference type="Pfam" id="PF09043"/>
    </source>
</evidence>
<dbReference type="Gene3D" id="3.20.20.440">
    <property type="entry name" value="D-Lysine 5,6-aminomutase alpha subunit"/>
    <property type="match status" value="1"/>
</dbReference>
<dbReference type="Proteomes" id="UP000233256">
    <property type="component" value="Unassembled WGS sequence"/>
</dbReference>
<sequence length="530" mass="59068">MSSKEKITNGKLNLSEDKIAEARKLAAEIVAPVQSFISAHTTTAVERTTLRLMGADGINSSEVPVPNIVVDSLADKLGHGAARYFVNALLKTGSTVEELNRKIQEGLDITALDLVDFCHIETRGKELVDTFDRRVSGNVAFRNEKLEKHAENIGSPLLYVIVATGNIHEDTKQAQAAARQGADVIAVIRTTAQSLLDYVPYGATTEGFGGTYATQENFRIMRRALDEVGEEVSRYIRLVNYCSGLAMPEIAAMGALERLDMMLNDSMYGILFRDINMYRTFVDQNFSRMINSFADIIINTGEDNYLTTSDAFEKAYTVLASQFLNEKFASNSGLPARLMGLGHAFEMNPKIRNGFLYELSQAQMAREIFPEAPLKYMPPTKYMTGDIFMGLAMNTLFNFIAKGTNQGILLLGMLTEAIHTPFMQDRFLAIQNARYVSNNMCDFMSDIEFKTDGIMQGRARDVLDSTIRFLTEVRDMGLFDSIEKGMFAEVKRPKNGGKGFDGVTEKASDYWNPFETFLNDRLNLTSGRQS</sequence>
<proteinExistence type="predicted"/>
<dbReference type="GO" id="GO:0031419">
    <property type="term" value="F:cobalamin binding"/>
    <property type="evidence" value="ECO:0007669"/>
    <property type="project" value="InterPro"/>
</dbReference>
<comment type="caution">
    <text evidence="2">The sequence shown here is derived from an EMBL/GenBank/DDBJ whole genome shotgun (WGS) entry which is preliminary data.</text>
</comment>